<sequence>MKVDRSDYPADVDEETLDHIDELLAKVQKCHISLPLPDAAPNRAVELAMRNSSMSLLDLPYDVLAIILEQIPPYEIPRLRKVSKAFNEFLTSEHVLTPLLRHHFPYHVRDSLRGSLKSSSNASGNVDTNTDFTSKDADTTTDEKMDMDTDLEPGSKAANTATEVLDGAPAFDAALKRFFNRARGKPTSITVIGGVRLDACYETETSYDHMFLVFHHTSGRVFIYDSGNRFPQTPYVTLDIRSLGVPWYGYRLSRRNVRQSVVLDKRILIVSGTHEFDGDPERRIPQAVYSLQSYPDVQFIGIWRGVTYQEHLSSLCANDEWIGCRVSRHLVKLIKISSLRGKRVDENGALPPDPAPHPYEITFPHPNRGYIKDVHLSKHHVFVYSVVVHPDDSCHNQVDVFSINLIPNELREHQLYEIAHVRSVLLHAWQDMFMPYIGYTNPNEVPEALRCQRWDKIYPFMRGSRHDGMPEEDETSVMMTLGKTFRANGNVPIGCVRIHALPASGVVGSELPPPQETVVPENIIPFCVALEQSIQEDDASHTLLLPQSREMKSRAQVEGEAGGGGFAPNPYDPDTAGPLDDGKVTTGSAADSPPADDAAYLVHFGNGVLEAKKEPALPPPTIREAWYLDQDQTQRSSVITEEGLFHIFYDEPAETTAVNLVVPVMDVDGDINMDLPSSDGDGDGGEGARSSSPTSLHSSGKEAAKMKEPVRLFPSHMQHIPLEDIFDESIPFQEIVLDGGDELGGEAPPVEAKRQKLDKLMRSVRGGWSCYVWSAETWNGFLVTTPEEAKMVILRYD</sequence>
<evidence type="ECO:0000259" key="2">
    <source>
        <dbReference type="PROSITE" id="PS50181"/>
    </source>
</evidence>
<feature type="region of interest" description="Disordered" evidence="1">
    <location>
        <begin position="671"/>
        <end position="704"/>
    </location>
</feature>
<accession>A0AAV9VCP9</accession>
<protein>
    <recommendedName>
        <fullName evidence="2">F-box domain-containing protein</fullName>
    </recommendedName>
</protein>
<organism evidence="3 4">
    <name type="scientific">Orbilia brochopaga</name>
    <dbReference type="NCBI Taxonomy" id="3140254"/>
    <lineage>
        <taxon>Eukaryota</taxon>
        <taxon>Fungi</taxon>
        <taxon>Dikarya</taxon>
        <taxon>Ascomycota</taxon>
        <taxon>Pezizomycotina</taxon>
        <taxon>Orbiliomycetes</taxon>
        <taxon>Orbiliales</taxon>
        <taxon>Orbiliaceae</taxon>
        <taxon>Orbilia</taxon>
    </lineage>
</organism>
<dbReference type="SMART" id="SM00256">
    <property type="entry name" value="FBOX"/>
    <property type="match status" value="1"/>
</dbReference>
<gene>
    <name evidence="3" type="ORF">TWF696_000896</name>
</gene>
<evidence type="ECO:0000313" key="4">
    <source>
        <dbReference type="Proteomes" id="UP001375240"/>
    </source>
</evidence>
<feature type="region of interest" description="Disordered" evidence="1">
    <location>
        <begin position="543"/>
        <end position="594"/>
    </location>
</feature>
<reference evidence="3 4" key="1">
    <citation type="submission" date="2019-10" db="EMBL/GenBank/DDBJ databases">
        <authorList>
            <person name="Palmer J.M."/>
        </authorList>
    </citation>
    <scope>NUCLEOTIDE SEQUENCE [LARGE SCALE GENOMIC DNA]</scope>
    <source>
        <strain evidence="3 4">TWF696</strain>
    </source>
</reference>
<dbReference type="Pfam" id="PF00646">
    <property type="entry name" value="F-box"/>
    <property type="match status" value="1"/>
</dbReference>
<evidence type="ECO:0000313" key="3">
    <source>
        <dbReference type="EMBL" id="KAK6359757.1"/>
    </source>
</evidence>
<dbReference type="Proteomes" id="UP001375240">
    <property type="component" value="Unassembled WGS sequence"/>
</dbReference>
<feature type="compositionally biased region" description="Polar residues" evidence="1">
    <location>
        <begin position="116"/>
        <end position="132"/>
    </location>
</feature>
<dbReference type="InterPro" id="IPR036047">
    <property type="entry name" value="F-box-like_dom_sf"/>
</dbReference>
<keyword evidence="4" id="KW-1185">Reference proteome</keyword>
<dbReference type="SUPFAM" id="SSF81383">
    <property type="entry name" value="F-box domain"/>
    <property type="match status" value="1"/>
</dbReference>
<dbReference type="CDD" id="cd09917">
    <property type="entry name" value="F-box_SF"/>
    <property type="match status" value="1"/>
</dbReference>
<comment type="caution">
    <text evidence="3">The sequence shown here is derived from an EMBL/GenBank/DDBJ whole genome shotgun (WGS) entry which is preliminary data.</text>
</comment>
<dbReference type="EMBL" id="JAVHNQ010000001">
    <property type="protein sequence ID" value="KAK6359757.1"/>
    <property type="molecule type" value="Genomic_DNA"/>
</dbReference>
<dbReference type="AlphaFoldDB" id="A0AAV9VCP9"/>
<dbReference type="InterPro" id="IPR001810">
    <property type="entry name" value="F-box_dom"/>
</dbReference>
<evidence type="ECO:0000256" key="1">
    <source>
        <dbReference type="SAM" id="MobiDB-lite"/>
    </source>
</evidence>
<proteinExistence type="predicted"/>
<name>A0AAV9VCP9_9PEZI</name>
<feature type="compositionally biased region" description="Basic and acidic residues" evidence="1">
    <location>
        <begin position="133"/>
        <end position="147"/>
    </location>
</feature>
<feature type="domain" description="F-box" evidence="2">
    <location>
        <begin position="53"/>
        <end position="99"/>
    </location>
</feature>
<feature type="region of interest" description="Disordered" evidence="1">
    <location>
        <begin position="115"/>
        <end position="150"/>
    </location>
</feature>
<dbReference type="PROSITE" id="PS50181">
    <property type="entry name" value="FBOX"/>
    <property type="match status" value="1"/>
</dbReference>